<evidence type="ECO:0000313" key="1">
    <source>
        <dbReference type="EMBL" id="OAX34142.1"/>
    </source>
</evidence>
<protein>
    <submittedName>
        <fullName evidence="1">Uncharacterized protein</fullName>
    </submittedName>
</protein>
<accession>A0A1B7MNF9</accession>
<dbReference type="AlphaFoldDB" id="A0A1B7MNF9"/>
<dbReference type="OrthoDB" id="10367962at2759"/>
<organism evidence="1 2">
    <name type="scientific">Rhizopogon vinicolor AM-OR11-026</name>
    <dbReference type="NCBI Taxonomy" id="1314800"/>
    <lineage>
        <taxon>Eukaryota</taxon>
        <taxon>Fungi</taxon>
        <taxon>Dikarya</taxon>
        <taxon>Basidiomycota</taxon>
        <taxon>Agaricomycotina</taxon>
        <taxon>Agaricomycetes</taxon>
        <taxon>Agaricomycetidae</taxon>
        <taxon>Boletales</taxon>
        <taxon>Suillineae</taxon>
        <taxon>Rhizopogonaceae</taxon>
        <taxon>Rhizopogon</taxon>
    </lineage>
</organism>
<dbReference type="InParanoid" id="A0A1B7MNF9"/>
<gene>
    <name evidence="1" type="ORF">K503DRAFT_468217</name>
</gene>
<evidence type="ECO:0000313" key="2">
    <source>
        <dbReference type="Proteomes" id="UP000092154"/>
    </source>
</evidence>
<dbReference type="EMBL" id="KV448653">
    <property type="protein sequence ID" value="OAX34142.1"/>
    <property type="molecule type" value="Genomic_DNA"/>
</dbReference>
<keyword evidence="2" id="KW-1185">Reference proteome</keyword>
<sequence>MRSFLAKEARITSQCCHVYLLCAIASIGWCVCERFEPACIPWSGKQILPGSHVRRPPKGHVYRGGYRKKRYVHIKRIRTLTTAPYLINKWFSLVANGYAADYVVPLETSCLSHLSWQLPRILIYTTPPNRARLCRTS</sequence>
<proteinExistence type="predicted"/>
<dbReference type="Proteomes" id="UP000092154">
    <property type="component" value="Unassembled WGS sequence"/>
</dbReference>
<reference evidence="1 2" key="1">
    <citation type="submission" date="2016-06" db="EMBL/GenBank/DDBJ databases">
        <title>Comparative genomics of the ectomycorrhizal sister species Rhizopogon vinicolor and Rhizopogon vesiculosus (Basidiomycota: Boletales) reveals a divergence of the mating type B locus.</title>
        <authorList>
            <consortium name="DOE Joint Genome Institute"/>
            <person name="Mujic A.B."/>
            <person name="Kuo A."/>
            <person name="Tritt A."/>
            <person name="Lipzen A."/>
            <person name="Chen C."/>
            <person name="Johnson J."/>
            <person name="Sharma A."/>
            <person name="Barry K."/>
            <person name="Grigoriev I.V."/>
            <person name="Spatafora J.W."/>
        </authorList>
    </citation>
    <scope>NUCLEOTIDE SEQUENCE [LARGE SCALE GENOMIC DNA]</scope>
    <source>
        <strain evidence="1 2">AM-OR11-026</strain>
    </source>
</reference>
<name>A0A1B7MNF9_9AGAM</name>